<dbReference type="Gene3D" id="3.30.460.10">
    <property type="entry name" value="Beta Polymerase, domain 2"/>
    <property type="match status" value="1"/>
</dbReference>
<name>A0A151C5G5_BIFLN</name>
<proteinExistence type="predicted"/>
<organism evidence="2 3">
    <name type="scientific">Bifidobacterium longum</name>
    <dbReference type="NCBI Taxonomy" id="216816"/>
    <lineage>
        <taxon>Bacteria</taxon>
        <taxon>Bacillati</taxon>
        <taxon>Actinomycetota</taxon>
        <taxon>Actinomycetes</taxon>
        <taxon>Bifidobacteriales</taxon>
        <taxon>Bifidobacteriaceae</taxon>
        <taxon>Bifidobacterium</taxon>
    </lineage>
</organism>
<dbReference type="EMBL" id="QSAR01000016">
    <property type="protein sequence ID" value="RGW63188.1"/>
    <property type="molecule type" value="Genomic_DNA"/>
</dbReference>
<dbReference type="CDD" id="cd05403">
    <property type="entry name" value="NT_KNTase_like"/>
    <property type="match status" value="1"/>
</dbReference>
<reference evidence="2 3" key="1">
    <citation type="submission" date="2018-08" db="EMBL/GenBank/DDBJ databases">
        <title>A genome reference for cultivated species of the human gut microbiota.</title>
        <authorList>
            <person name="Zou Y."/>
            <person name="Xue W."/>
            <person name="Luo G."/>
        </authorList>
    </citation>
    <scope>NUCLEOTIDE SEQUENCE [LARGE SCALE GENOMIC DNA]</scope>
    <source>
        <strain evidence="2 3">AF11-12</strain>
    </source>
</reference>
<dbReference type="AlphaFoldDB" id="A0A151C5G5"/>
<reference evidence="1" key="2">
    <citation type="submission" date="2021-06" db="EMBL/GenBank/DDBJ databases">
        <title>Collection of gut derived symbiotic bacterial strains cultured from healthy donors.</title>
        <authorList>
            <person name="Lin H."/>
            <person name="Littmann E."/>
            <person name="Pamer E.G."/>
        </authorList>
    </citation>
    <scope>NUCLEOTIDE SEQUENCE</scope>
    <source>
        <strain evidence="1">MSK.19.9</strain>
    </source>
</reference>
<comment type="caution">
    <text evidence="2">The sequence shown here is derived from an EMBL/GenBank/DDBJ whole genome shotgun (WGS) entry which is preliminary data.</text>
</comment>
<dbReference type="InterPro" id="IPR018775">
    <property type="entry name" value="RlaP"/>
</dbReference>
<accession>A0A151C5G5</accession>
<dbReference type="Pfam" id="PF10127">
    <property type="entry name" value="RlaP"/>
    <property type="match status" value="1"/>
</dbReference>
<protein>
    <submittedName>
        <fullName evidence="1">Nucleotidyltransferase domain-containing protein</fullName>
    </submittedName>
</protein>
<dbReference type="RefSeq" id="WP_047379514.1">
    <property type="nucleotide sequence ID" value="NZ_CAXVKO010000013.1"/>
</dbReference>
<sequence>MNRFEQALAPHMARRVLAAWVGGSHAHGLARPDSDIDLRIVIAPNPEDILLDRADATIGLHDPDITIMTPVAFLKGVAKGSPNMLEALSLPDGCLLLDAGLPDGLKPLAAGLATRRTVDMALGNVASNLHLLERDMDARRRRKMQAESMRLMLAAGLVCADPSAPWPCRLPDDDLAELRRIRAHGMHDDELARQLPVMREYAAAHRRPASNTKAVREAEHVAANLLKGVILGTTATFPMEGVPAMLETFEKREGNAYPTA</sequence>
<dbReference type="SUPFAM" id="SSF81301">
    <property type="entry name" value="Nucleotidyltransferase"/>
    <property type="match status" value="1"/>
</dbReference>
<evidence type="ECO:0000313" key="3">
    <source>
        <dbReference type="Proteomes" id="UP000265775"/>
    </source>
</evidence>
<dbReference type="InterPro" id="IPR043519">
    <property type="entry name" value="NT_sf"/>
</dbReference>
<dbReference type="Proteomes" id="UP001195937">
    <property type="component" value="Unassembled WGS sequence"/>
</dbReference>
<dbReference type="Proteomes" id="UP000265775">
    <property type="component" value="Unassembled WGS sequence"/>
</dbReference>
<gene>
    <name evidence="2" type="ORF">DWV59_10635</name>
    <name evidence="1" type="ORF">KSW34_08810</name>
</gene>
<evidence type="ECO:0000313" key="1">
    <source>
        <dbReference type="EMBL" id="MBV3439078.1"/>
    </source>
</evidence>
<evidence type="ECO:0000313" key="2">
    <source>
        <dbReference type="EMBL" id="RGW63188.1"/>
    </source>
</evidence>
<dbReference type="EMBL" id="JAHOFX010000014">
    <property type="protein sequence ID" value="MBV3439078.1"/>
    <property type="molecule type" value="Genomic_DNA"/>
</dbReference>